<dbReference type="FunFam" id="3.40.50.300:FF:000991">
    <property type="entry name" value="Dephospho-CoA kinase"/>
    <property type="match status" value="1"/>
</dbReference>
<dbReference type="NCBIfam" id="TIGR00152">
    <property type="entry name" value="dephospho-CoA kinase"/>
    <property type="match status" value="1"/>
</dbReference>
<dbReference type="GO" id="GO:0015937">
    <property type="term" value="P:coenzyme A biosynthetic process"/>
    <property type="evidence" value="ECO:0007669"/>
    <property type="project" value="UniProtKB-KW"/>
</dbReference>
<organism evidence="8 9">
    <name type="scientific">Coemansia reversa (strain ATCC 12441 / NRRL 1564)</name>
    <dbReference type="NCBI Taxonomy" id="763665"/>
    <lineage>
        <taxon>Eukaryota</taxon>
        <taxon>Fungi</taxon>
        <taxon>Fungi incertae sedis</taxon>
        <taxon>Zoopagomycota</taxon>
        <taxon>Kickxellomycotina</taxon>
        <taxon>Kickxellomycetes</taxon>
        <taxon>Kickxellales</taxon>
        <taxon>Kickxellaceae</taxon>
        <taxon>Coemansia</taxon>
    </lineage>
</organism>
<keyword evidence="3" id="KW-0808">Transferase</keyword>
<dbReference type="SUPFAM" id="SSF52540">
    <property type="entry name" value="P-loop containing nucleoside triphosphate hydrolases"/>
    <property type="match status" value="1"/>
</dbReference>
<gene>
    <name evidence="8" type="ORF">COEREDRAFT_85914</name>
</gene>
<keyword evidence="5" id="KW-0418">Kinase</keyword>
<evidence type="ECO:0000256" key="5">
    <source>
        <dbReference type="ARBA" id="ARBA00022777"/>
    </source>
</evidence>
<dbReference type="HAMAP" id="MF_00376">
    <property type="entry name" value="Dephospho_CoA_kinase"/>
    <property type="match status" value="1"/>
</dbReference>
<dbReference type="InterPro" id="IPR001977">
    <property type="entry name" value="Depp_CoAkinase"/>
</dbReference>
<dbReference type="GO" id="GO:0004140">
    <property type="term" value="F:dephospho-CoA kinase activity"/>
    <property type="evidence" value="ECO:0007669"/>
    <property type="project" value="InterPro"/>
</dbReference>
<comment type="similarity">
    <text evidence="1">Belongs to the CoaE family.</text>
</comment>
<dbReference type="PANTHER" id="PTHR10695:SF46">
    <property type="entry name" value="BIFUNCTIONAL COENZYME A SYNTHASE-RELATED"/>
    <property type="match status" value="1"/>
</dbReference>
<evidence type="ECO:0000256" key="4">
    <source>
        <dbReference type="ARBA" id="ARBA00022741"/>
    </source>
</evidence>
<evidence type="ECO:0000256" key="3">
    <source>
        <dbReference type="ARBA" id="ARBA00022679"/>
    </source>
</evidence>
<reference evidence="8 9" key="1">
    <citation type="journal article" date="2015" name="Genome Biol. Evol.">
        <title>Phylogenomic analyses indicate that early fungi evolved digesting cell walls of algal ancestors of land plants.</title>
        <authorList>
            <person name="Chang Y."/>
            <person name="Wang S."/>
            <person name="Sekimoto S."/>
            <person name="Aerts A.L."/>
            <person name="Choi C."/>
            <person name="Clum A."/>
            <person name="LaButti K.M."/>
            <person name="Lindquist E.A."/>
            <person name="Yee Ngan C."/>
            <person name="Ohm R.A."/>
            <person name="Salamov A.A."/>
            <person name="Grigoriev I.V."/>
            <person name="Spatafora J.W."/>
            <person name="Berbee M.L."/>
        </authorList>
    </citation>
    <scope>NUCLEOTIDE SEQUENCE [LARGE SCALE GENOMIC DNA]</scope>
    <source>
        <strain evidence="8 9">NRRL 1564</strain>
    </source>
</reference>
<keyword evidence="9" id="KW-1185">Reference proteome</keyword>
<dbReference type="STRING" id="763665.A0A2G5BF52"/>
<evidence type="ECO:0000256" key="7">
    <source>
        <dbReference type="ARBA" id="ARBA00022993"/>
    </source>
</evidence>
<keyword evidence="4" id="KW-0547">Nucleotide-binding</keyword>
<keyword evidence="2" id="KW-0963">Cytoplasm</keyword>
<evidence type="ECO:0000313" key="9">
    <source>
        <dbReference type="Proteomes" id="UP000242474"/>
    </source>
</evidence>
<dbReference type="Proteomes" id="UP000242474">
    <property type="component" value="Unassembled WGS sequence"/>
</dbReference>
<dbReference type="PROSITE" id="PS51219">
    <property type="entry name" value="DPCK"/>
    <property type="match status" value="1"/>
</dbReference>
<dbReference type="AlphaFoldDB" id="A0A2G5BF52"/>
<dbReference type="EMBL" id="KZ303493">
    <property type="protein sequence ID" value="PIA17640.1"/>
    <property type="molecule type" value="Genomic_DNA"/>
</dbReference>
<name>A0A2G5BF52_COERN</name>
<dbReference type="CDD" id="cd02022">
    <property type="entry name" value="DPCK"/>
    <property type="match status" value="1"/>
</dbReference>
<dbReference type="InterPro" id="IPR027417">
    <property type="entry name" value="P-loop_NTPase"/>
</dbReference>
<dbReference type="OrthoDB" id="247245at2759"/>
<proteinExistence type="inferred from homology"/>
<sequence>MLVIGLTGGIATGKSTASKAFRAQGVSVIDADAIAHELMEPGQVSHRLVVEHFGTQVLGEDKRTIDRAQLGKLIFNDAKQRQALNRFTHPYIRRRILWRVFQCYLRGHAVCVVDVPLLFEAGLDRMCGRTLVVSCTDKQQIARLMERNGLSRPEADARVAAQMPMAEKLRRATRVLDNSASIAELNAQVRTVLRDWTPSVLRTFGALLAPAGIIVSLPFVRTSTLGLGTLCACAAWIAATLAGL</sequence>
<protein>
    <submittedName>
        <fullName evidence="8">CoaE-domain-containing protein</fullName>
    </submittedName>
</protein>
<evidence type="ECO:0000256" key="1">
    <source>
        <dbReference type="ARBA" id="ARBA00009018"/>
    </source>
</evidence>
<accession>A0A2G5BF52</accession>
<dbReference type="Gene3D" id="3.40.50.300">
    <property type="entry name" value="P-loop containing nucleotide triphosphate hydrolases"/>
    <property type="match status" value="1"/>
</dbReference>
<dbReference type="GO" id="GO:0005524">
    <property type="term" value="F:ATP binding"/>
    <property type="evidence" value="ECO:0007669"/>
    <property type="project" value="UniProtKB-KW"/>
</dbReference>
<dbReference type="PANTHER" id="PTHR10695">
    <property type="entry name" value="DEPHOSPHO-COA KINASE-RELATED"/>
    <property type="match status" value="1"/>
</dbReference>
<evidence type="ECO:0000256" key="6">
    <source>
        <dbReference type="ARBA" id="ARBA00022840"/>
    </source>
</evidence>
<evidence type="ECO:0000313" key="8">
    <source>
        <dbReference type="EMBL" id="PIA17640.1"/>
    </source>
</evidence>
<keyword evidence="7" id="KW-0173">Coenzyme A biosynthesis</keyword>
<keyword evidence="6" id="KW-0067">ATP-binding</keyword>
<evidence type="ECO:0000256" key="2">
    <source>
        <dbReference type="ARBA" id="ARBA00022490"/>
    </source>
</evidence>
<dbReference type="Pfam" id="PF01121">
    <property type="entry name" value="CoaE"/>
    <property type="match status" value="1"/>
</dbReference>